<feature type="domain" description="Sm" evidence="1">
    <location>
        <begin position="5"/>
        <end position="69"/>
    </location>
</feature>
<dbReference type="InterPro" id="IPR001163">
    <property type="entry name" value="Sm_dom_euk/arc"/>
</dbReference>
<dbReference type="EMBL" id="RCSS01000008">
    <property type="protein sequence ID" value="RVD93435.1"/>
    <property type="molecule type" value="Genomic_DNA"/>
</dbReference>
<dbReference type="SUPFAM" id="SSF50182">
    <property type="entry name" value="Sm-like ribonucleoproteins"/>
    <property type="match status" value="1"/>
</dbReference>
<evidence type="ECO:0000313" key="3">
    <source>
        <dbReference type="Proteomes" id="UP000282876"/>
    </source>
</evidence>
<name>A0A437AQB3_9MICR</name>
<dbReference type="Gene3D" id="2.30.30.100">
    <property type="match status" value="1"/>
</dbReference>
<keyword evidence="3" id="KW-1185">Reference proteome</keyword>
<proteinExistence type="predicted"/>
<reference evidence="2 3" key="1">
    <citation type="submission" date="2018-10" db="EMBL/GenBank/DDBJ databases">
        <title>Draft genome sequence of the microsporidian Tubulinosema ratisbonensis.</title>
        <authorList>
            <person name="Polonais V."/>
            <person name="Peyretaillade E."/>
            <person name="Niehus S."/>
            <person name="Wawrzyniak I."/>
            <person name="Franchet A."/>
            <person name="Gaspin C."/>
            <person name="Reichstadt M."/>
            <person name="Belser C."/>
            <person name="Labadie K."/>
            <person name="Delbac F."/>
            <person name="Ferrandon D."/>
        </authorList>
    </citation>
    <scope>NUCLEOTIDE SEQUENCE [LARGE SCALE GENOMIC DNA]</scope>
    <source>
        <strain evidence="2 3">Franzen</strain>
    </source>
</reference>
<dbReference type="VEuPathDB" id="MicrosporidiaDB:TUBRATIS_000290"/>
<comment type="caution">
    <text evidence="2">The sequence shown here is derived from an EMBL/GenBank/DDBJ whole genome shotgun (WGS) entry which is preliminary data.</text>
</comment>
<accession>A0A437AQB3</accession>
<dbReference type="AlphaFoldDB" id="A0A437AQB3"/>
<dbReference type="OrthoDB" id="2190022at2759"/>
<gene>
    <name evidence="2" type="ORF">TUBRATIS_000290</name>
</gene>
<dbReference type="Proteomes" id="UP000282876">
    <property type="component" value="Unassembled WGS sequence"/>
</dbReference>
<sequence>MVLTKYASLLKSKYTTILTKDNKKYRGKIRKIDLNTNILITEVELKYKNMVSKFNEVFIKGSNIRYFTVDYSVIKRRPPKLNKR</sequence>
<organism evidence="2 3">
    <name type="scientific">Tubulinosema ratisbonensis</name>
    <dbReference type="NCBI Taxonomy" id="291195"/>
    <lineage>
        <taxon>Eukaryota</taxon>
        <taxon>Fungi</taxon>
        <taxon>Fungi incertae sedis</taxon>
        <taxon>Microsporidia</taxon>
        <taxon>Tubulinosematoidea</taxon>
        <taxon>Tubulinosematidae</taxon>
        <taxon>Tubulinosema</taxon>
    </lineage>
</organism>
<dbReference type="SMART" id="SM00651">
    <property type="entry name" value="Sm"/>
    <property type="match status" value="1"/>
</dbReference>
<dbReference type="InterPro" id="IPR010920">
    <property type="entry name" value="LSM_dom_sf"/>
</dbReference>
<evidence type="ECO:0000259" key="1">
    <source>
        <dbReference type="SMART" id="SM00651"/>
    </source>
</evidence>
<dbReference type="GO" id="GO:0032991">
    <property type="term" value="C:protein-containing complex"/>
    <property type="evidence" value="ECO:0007669"/>
    <property type="project" value="UniProtKB-ARBA"/>
</dbReference>
<dbReference type="Pfam" id="PF01423">
    <property type="entry name" value="LSM"/>
    <property type="match status" value="1"/>
</dbReference>
<protein>
    <recommendedName>
        <fullName evidence="1">Sm domain-containing protein</fullName>
    </recommendedName>
</protein>
<evidence type="ECO:0000313" key="2">
    <source>
        <dbReference type="EMBL" id="RVD93435.1"/>
    </source>
</evidence>